<evidence type="ECO:0000313" key="10">
    <source>
        <dbReference type="Proteomes" id="UP000007241"/>
    </source>
</evidence>
<feature type="compositionally biased region" description="Basic and acidic residues" evidence="7">
    <location>
        <begin position="242"/>
        <end position="251"/>
    </location>
</feature>
<dbReference type="GO" id="GO:0005686">
    <property type="term" value="C:U2 snRNP"/>
    <property type="evidence" value="ECO:0000318"/>
    <property type="project" value="GO_Central"/>
</dbReference>
<dbReference type="InterPro" id="IPR035979">
    <property type="entry name" value="RBD_domain_sf"/>
</dbReference>
<evidence type="ECO:0000256" key="1">
    <source>
        <dbReference type="ARBA" id="ARBA00007747"/>
    </source>
</evidence>
<evidence type="ECO:0000259" key="8">
    <source>
        <dbReference type="PROSITE" id="PS50102"/>
    </source>
</evidence>
<dbReference type="RefSeq" id="XP_006677357.1">
    <property type="nucleotide sequence ID" value="XM_006677294.1"/>
</dbReference>
<keyword evidence="10" id="KW-1185">Reference proteome</keyword>
<accession>F4NY55</accession>
<dbReference type="GO" id="GO:0003723">
    <property type="term" value="F:RNA binding"/>
    <property type="evidence" value="ECO:0000318"/>
    <property type="project" value="GO_Central"/>
</dbReference>
<keyword evidence="4 6" id="KW-0694">RNA-binding</keyword>
<feature type="region of interest" description="Disordered" evidence="7">
    <location>
        <begin position="256"/>
        <end position="275"/>
    </location>
</feature>
<evidence type="ECO:0000256" key="7">
    <source>
        <dbReference type="SAM" id="MobiDB-lite"/>
    </source>
</evidence>
<reference evidence="9 10" key="1">
    <citation type="submission" date="2009-12" db="EMBL/GenBank/DDBJ databases">
        <title>The draft genome of Batrachochytrium dendrobatidis.</title>
        <authorList>
            <consortium name="US DOE Joint Genome Institute (JGI-PGF)"/>
            <person name="Kuo A."/>
            <person name="Salamov A."/>
            <person name="Schmutz J."/>
            <person name="Lucas S."/>
            <person name="Pitluck S."/>
            <person name="Rosenblum E."/>
            <person name="Stajich J."/>
            <person name="Eisen M."/>
            <person name="Grigoriev I.V."/>
        </authorList>
    </citation>
    <scope>NUCLEOTIDE SEQUENCE [LARGE SCALE GENOMIC DNA]</scope>
    <source>
        <strain evidence="10">JAM81 / FGSC 10211</strain>
    </source>
</reference>
<dbReference type="Proteomes" id="UP000007241">
    <property type="component" value="Unassembled WGS sequence"/>
</dbReference>
<dbReference type="AlphaFoldDB" id="F4NY55"/>
<dbReference type="OrthoDB" id="10258585at2759"/>
<dbReference type="HOGENOM" id="CLU_026945_0_2_1"/>
<dbReference type="InterPro" id="IPR034392">
    <property type="entry name" value="TatSF1-like_RRM1"/>
</dbReference>
<feature type="region of interest" description="Disordered" evidence="7">
    <location>
        <begin position="96"/>
        <end position="123"/>
    </location>
</feature>
<organism evidence="9 10">
    <name type="scientific">Batrachochytrium dendrobatidis (strain JAM81 / FGSC 10211)</name>
    <name type="common">Frog chytrid fungus</name>
    <dbReference type="NCBI Taxonomy" id="684364"/>
    <lineage>
        <taxon>Eukaryota</taxon>
        <taxon>Fungi</taxon>
        <taxon>Fungi incertae sedis</taxon>
        <taxon>Chytridiomycota</taxon>
        <taxon>Chytridiomycota incertae sedis</taxon>
        <taxon>Chytridiomycetes</taxon>
        <taxon>Rhizophydiales</taxon>
        <taxon>Rhizophydiales incertae sedis</taxon>
        <taxon>Batrachochytrium</taxon>
    </lineage>
</organism>
<dbReference type="CDD" id="cd12285">
    <property type="entry name" value="RRM3_RBM39_like"/>
    <property type="match status" value="1"/>
</dbReference>
<dbReference type="FunCoup" id="F4NY55">
    <property type="interactions" value="96"/>
</dbReference>
<dbReference type="Gene3D" id="3.30.70.330">
    <property type="match status" value="2"/>
</dbReference>
<dbReference type="FunFam" id="3.30.70.330:FF:000329">
    <property type="entry name" value="splicing factor U2AF-associated protein 2"/>
    <property type="match status" value="1"/>
</dbReference>
<dbReference type="EMBL" id="GL882881">
    <property type="protein sequence ID" value="EGF82264.1"/>
    <property type="molecule type" value="Genomic_DNA"/>
</dbReference>
<dbReference type="InterPro" id="IPR000504">
    <property type="entry name" value="RRM_dom"/>
</dbReference>
<dbReference type="SMART" id="SM00360">
    <property type="entry name" value="RRM"/>
    <property type="match status" value="2"/>
</dbReference>
<dbReference type="OMA" id="DTDFRFG"/>
<dbReference type="Pfam" id="PF00076">
    <property type="entry name" value="RRM_1"/>
    <property type="match status" value="2"/>
</dbReference>
<protein>
    <recommendedName>
        <fullName evidence="8">RRM domain-containing protein</fullName>
    </recommendedName>
</protein>
<dbReference type="FunFam" id="3.30.70.330:FF:000105">
    <property type="entry name" value="HIV Tat-specific factor 1 homolog"/>
    <property type="match status" value="1"/>
</dbReference>
<feature type="region of interest" description="Disordered" evidence="7">
    <location>
        <begin position="221"/>
        <end position="251"/>
    </location>
</feature>
<keyword evidence="5" id="KW-0508">mRNA splicing</keyword>
<proteinExistence type="inferred from homology"/>
<evidence type="ECO:0000256" key="2">
    <source>
        <dbReference type="ARBA" id="ARBA00022664"/>
    </source>
</evidence>
<dbReference type="PANTHER" id="PTHR15608:SF0">
    <property type="entry name" value="HIV TAT-SPECIFIC FACTOR 1"/>
    <property type="match status" value="1"/>
</dbReference>
<dbReference type="SUPFAM" id="SSF54928">
    <property type="entry name" value="RNA-binding domain, RBD"/>
    <property type="match status" value="1"/>
</dbReference>
<dbReference type="InterPro" id="IPR034393">
    <property type="entry name" value="TatSF1-like"/>
</dbReference>
<sequence length="389" mass="44208">MESTVPIASTDAAPGAQWDHDSRVHYSLQHNAYIYTGDDGSYTYDPTTRQWFPFFDEELIKAQQSAYYTNVIPSCVMDPADEPESQPEFNHHLDEHANEKRKSGTQPTQNLKRKKPKHSTLDAQPKKRVNTAVYVTHLPHDTTVTELHDLFSKCGIILEDPSTNIPKIKLYVDDQGCFKGDALVIFFKEESVELAVQLMDDTLFRAGDGIKIRVQKAVFQEKPAGEAHSDEKGKSGSGKPNTNEKKPTQTIRQKMERQVLTHSSPHQSIETNSNRVHIYQQGCRAKKDVYIKRTSNLKQDVREECEKLGQVTNVVLYDLEEDGIMTVRFKDVESAAACVLKMNGRFFGGQTIEASLLAGKEKFKQSKGQTEEEEKKRIEAYEIWLESQH</sequence>
<evidence type="ECO:0000256" key="3">
    <source>
        <dbReference type="ARBA" id="ARBA00022737"/>
    </source>
</evidence>
<keyword evidence="2" id="KW-0507">mRNA processing</keyword>
<dbReference type="GO" id="GO:0005684">
    <property type="term" value="C:U2-type spliceosomal complex"/>
    <property type="evidence" value="ECO:0000318"/>
    <property type="project" value="GO_Central"/>
</dbReference>
<keyword evidence="3" id="KW-0677">Repeat</keyword>
<dbReference type="PROSITE" id="PS50102">
    <property type="entry name" value="RRM"/>
    <property type="match status" value="1"/>
</dbReference>
<dbReference type="InParanoid" id="F4NY55"/>
<evidence type="ECO:0000256" key="6">
    <source>
        <dbReference type="PROSITE-ProRule" id="PRU00176"/>
    </source>
</evidence>
<dbReference type="STRING" id="684364.F4NY55"/>
<dbReference type="CDD" id="cd12281">
    <property type="entry name" value="RRM1_TatSF1_like"/>
    <property type="match status" value="1"/>
</dbReference>
<gene>
    <name evidence="9" type="ORF">BATDEDRAFT_23720</name>
</gene>
<evidence type="ECO:0000313" key="9">
    <source>
        <dbReference type="EMBL" id="EGF82264.1"/>
    </source>
</evidence>
<feature type="domain" description="RRM" evidence="8">
    <location>
        <begin position="131"/>
        <end position="219"/>
    </location>
</feature>
<name>F4NY55_BATDJ</name>
<feature type="compositionally biased region" description="Polar residues" evidence="7">
    <location>
        <begin position="260"/>
        <end position="275"/>
    </location>
</feature>
<evidence type="ECO:0000256" key="4">
    <source>
        <dbReference type="ARBA" id="ARBA00022884"/>
    </source>
</evidence>
<dbReference type="GeneID" id="18238288"/>
<dbReference type="InterPro" id="IPR012677">
    <property type="entry name" value="Nucleotide-bd_a/b_plait_sf"/>
</dbReference>
<comment type="similarity">
    <text evidence="1">Belongs to the HTATSF1 family.</text>
</comment>
<dbReference type="PANTHER" id="PTHR15608">
    <property type="entry name" value="SPLICING FACTOR U2AF-ASSOCIATED PROTEIN 2"/>
    <property type="match status" value="1"/>
</dbReference>
<dbReference type="GO" id="GO:0000398">
    <property type="term" value="P:mRNA splicing, via spliceosome"/>
    <property type="evidence" value="ECO:0007669"/>
    <property type="project" value="InterPro"/>
</dbReference>
<evidence type="ECO:0000256" key="5">
    <source>
        <dbReference type="ARBA" id="ARBA00023187"/>
    </source>
</evidence>
<feature type="compositionally biased region" description="Basic and acidic residues" evidence="7">
    <location>
        <begin position="223"/>
        <end position="234"/>
    </location>
</feature>